<gene>
    <name evidence="2" type="ORF">SAMN05421852_102307</name>
</gene>
<feature type="compositionally biased region" description="Basic and acidic residues" evidence="1">
    <location>
        <begin position="42"/>
        <end position="51"/>
    </location>
</feature>
<evidence type="ECO:0000313" key="3">
    <source>
        <dbReference type="Proteomes" id="UP000199545"/>
    </source>
</evidence>
<feature type="region of interest" description="Disordered" evidence="1">
    <location>
        <begin position="15"/>
        <end position="70"/>
    </location>
</feature>
<name>A0A1I3LSH6_9BACL</name>
<organism evidence="2 3">
    <name type="scientific">Thermoflavimicrobium dichotomicum</name>
    <dbReference type="NCBI Taxonomy" id="46223"/>
    <lineage>
        <taxon>Bacteria</taxon>
        <taxon>Bacillati</taxon>
        <taxon>Bacillota</taxon>
        <taxon>Bacilli</taxon>
        <taxon>Bacillales</taxon>
        <taxon>Thermoactinomycetaceae</taxon>
        <taxon>Thermoflavimicrobium</taxon>
    </lineage>
</organism>
<keyword evidence="3" id="KW-1185">Reference proteome</keyword>
<sequence length="213" mass="23805">MISFVIFIMSACSPRQATPEQTGNPDEPLYRESNNPSRLGAVRRDNSDINGHESAASGGQNEIGYFRHNPENYRTNGNKVPQPHNVFIDRPILAKHIAQLVTVLPGVKESTVLVTDDHIFVGVRTKNGKHNPKILKEARRTAEAVTPRYYKVHVTDSAKLESQINNVGMRMRTNHDVEGVKGDLENLLRQMGDKTPPDVNENIQPKSKTDIGY</sequence>
<dbReference type="Proteomes" id="UP000199545">
    <property type="component" value="Unassembled WGS sequence"/>
</dbReference>
<keyword evidence="2" id="KW-0449">Lipoprotein</keyword>
<feature type="region of interest" description="Disordered" evidence="1">
    <location>
        <begin position="190"/>
        <end position="213"/>
    </location>
</feature>
<dbReference type="EMBL" id="FORR01000002">
    <property type="protein sequence ID" value="SFI87692.1"/>
    <property type="molecule type" value="Genomic_DNA"/>
</dbReference>
<dbReference type="InterPro" id="IPR019076">
    <property type="entry name" value="Spore_lipoprot_YhcN/YlaJ-like"/>
</dbReference>
<dbReference type="STRING" id="46223.SAMN05421852_102307"/>
<evidence type="ECO:0000256" key="1">
    <source>
        <dbReference type="SAM" id="MobiDB-lite"/>
    </source>
</evidence>
<protein>
    <submittedName>
        <fullName evidence="2">Sporulation lipoprotein YhcN/YlaJ (Spore_YhcN_YlaJ)</fullName>
    </submittedName>
</protein>
<evidence type="ECO:0000313" key="2">
    <source>
        <dbReference type="EMBL" id="SFI87692.1"/>
    </source>
</evidence>
<feature type="compositionally biased region" description="Polar residues" evidence="1">
    <location>
        <begin position="15"/>
        <end position="24"/>
    </location>
</feature>
<dbReference type="AlphaFoldDB" id="A0A1I3LSH6"/>
<reference evidence="2 3" key="1">
    <citation type="submission" date="2016-10" db="EMBL/GenBank/DDBJ databases">
        <authorList>
            <person name="de Groot N.N."/>
        </authorList>
    </citation>
    <scope>NUCLEOTIDE SEQUENCE [LARGE SCALE GENOMIC DNA]</scope>
    <source>
        <strain evidence="2 3">DSM 44778</strain>
    </source>
</reference>
<proteinExistence type="predicted"/>
<dbReference type="Pfam" id="PF09580">
    <property type="entry name" value="Spore_YhcN_YlaJ"/>
    <property type="match status" value="1"/>
</dbReference>
<accession>A0A1I3LSH6</accession>